<dbReference type="InterPro" id="IPR051122">
    <property type="entry name" value="SDR_DHRS6-like"/>
</dbReference>
<comment type="caution">
    <text evidence="3">The sequence shown here is derived from an EMBL/GenBank/DDBJ whole genome shotgun (WGS) entry which is preliminary data.</text>
</comment>
<dbReference type="Pfam" id="PF13561">
    <property type="entry name" value="adh_short_C2"/>
    <property type="match status" value="1"/>
</dbReference>
<dbReference type="EMBL" id="JAHDYS010000008">
    <property type="protein sequence ID" value="MBT1072165.1"/>
    <property type="molecule type" value="Genomic_DNA"/>
</dbReference>
<dbReference type="CDD" id="cd11731">
    <property type="entry name" value="Lin1944_like_SDR_c"/>
    <property type="match status" value="1"/>
</dbReference>
<name>A0ABS5U922_9BACT</name>
<comment type="similarity">
    <text evidence="1">Belongs to the short-chain dehydrogenases/reductases (SDR) family.</text>
</comment>
<dbReference type="SUPFAM" id="SSF51735">
    <property type="entry name" value="NAD(P)-binding Rossmann-fold domains"/>
    <property type="match status" value="1"/>
</dbReference>
<evidence type="ECO:0000313" key="3">
    <source>
        <dbReference type="EMBL" id="MBT1072165.1"/>
    </source>
</evidence>
<gene>
    <name evidence="3" type="ORF">KJB30_10245</name>
</gene>
<organism evidence="3 4">
    <name type="scientific">Pelotalea chapellei</name>
    <dbReference type="NCBI Taxonomy" id="44671"/>
    <lineage>
        <taxon>Bacteria</taxon>
        <taxon>Pseudomonadati</taxon>
        <taxon>Thermodesulfobacteriota</taxon>
        <taxon>Desulfuromonadia</taxon>
        <taxon>Geobacterales</taxon>
        <taxon>Geobacteraceae</taxon>
        <taxon>Pelotalea</taxon>
    </lineage>
</organism>
<evidence type="ECO:0000256" key="1">
    <source>
        <dbReference type="ARBA" id="ARBA00006484"/>
    </source>
</evidence>
<keyword evidence="4" id="KW-1185">Reference proteome</keyword>
<evidence type="ECO:0000256" key="2">
    <source>
        <dbReference type="ARBA" id="ARBA00023002"/>
    </source>
</evidence>
<dbReference type="RefSeq" id="WP_214298758.1">
    <property type="nucleotide sequence ID" value="NZ_JAHDYS010000008.1"/>
</dbReference>
<dbReference type="PANTHER" id="PTHR43477:SF1">
    <property type="entry name" value="DIHYDROANTICAPSIN 7-DEHYDROGENASE"/>
    <property type="match status" value="1"/>
</dbReference>
<dbReference type="Proteomes" id="UP000784128">
    <property type="component" value="Unassembled WGS sequence"/>
</dbReference>
<evidence type="ECO:0000313" key="4">
    <source>
        <dbReference type="Proteomes" id="UP000784128"/>
    </source>
</evidence>
<dbReference type="NCBIfam" id="NF005754">
    <property type="entry name" value="PRK07578.1"/>
    <property type="match status" value="1"/>
</dbReference>
<reference evidence="3 4" key="1">
    <citation type="submission" date="2021-05" db="EMBL/GenBank/DDBJ databases">
        <title>The draft genome of Geobacter chapellei DSM 13688.</title>
        <authorList>
            <person name="Xu Z."/>
            <person name="Masuda Y."/>
            <person name="Itoh H."/>
            <person name="Senoo K."/>
        </authorList>
    </citation>
    <scope>NUCLEOTIDE SEQUENCE [LARGE SCALE GENOMIC DNA]</scope>
    <source>
        <strain evidence="3 4">DSM 13688</strain>
    </source>
</reference>
<dbReference type="InterPro" id="IPR002347">
    <property type="entry name" value="SDR_fam"/>
</dbReference>
<proteinExistence type="inferred from homology"/>
<dbReference type="PRINTS" id="PR00081">
    <property type="entry name" value="GDHRDH"/>
</dbReference>
<dbReference type="PANTHER" id="PTHR43477">
    <property type="entry name" value="DIHYDROANTICAPSIN 7-DEHYDROGENASE"/>
    <property type="match status" value="1"/>
</dbReference>
<dbReference type="InterPro" id="IPR036291">
    <property type="entry name" value="NAD(P)-bd_dom_sf"/>
</dbReference>
<accession>A0ABS5U922</accession>
<keyword evidence="2" id="KW-0560">Oxidoreductase</keyword>
<dbReference type="Gene3D" id="3.40.50.720">
    <property type="entry name" value="NAD(P)-binding Rossmann-like Domain"/>
    <property type="match status" value="1"/>
</dbReference>
<sequence length="200" mass="21247">MRIILIGGTGTIGREVAKALSASNEVISASRSSGDLRIDMANPESVEAFFQGVGKFDAIVSAAGSARFGPLDDLEYEDFLFSFRNKLMGQINLVRIGRNYINDNGSITLTSGILGREPMPGGSAISMVNAGLEGFVRAAQLELERGVRVNVVSPVWVQETLLAMGNKLLEGMPAALVARAYVASVTGTMKGTVLEVDDYT</sequence>
<protein>
    <submittedName>
        <fullName evidence="3">Short chain dehydrogenase</fullName>
    </submittedName>
</protein>